<dbReference type="Proteomes" id="UP000829196">
    <property type="component" value="Unassembled WGS sequence"/>
</dbReference>
<dbReference type="InterPro" id="IPR011333">
    <property type="entry name" value="SKP1/BTB/POZ_sf"/>
</dbReference>
<proteinExistence type="predicted"/>
<protein>
    <submittedName>
        <fullName evidence="2">Uncharacterized protein</fullName>
    </submittedName>
</protein>
<dbReference type="AlphaFoldDB" id="A0A8T3BBP3"/>
<evidence type="ECO:0000256" key="1">
    <source>
        <dbReference type="ARBA" id="ARBA00004906"/>
    </source>
</evidence>
<sequence length="132" mass="15289">MKYMRSGTKSNTFYTEEATRSILTNVLTDLIMQINNTRYLLHKFPLPLKCGLLQWLWSEPDKDGHPAHILLLNFPGGFELCAKFCYNITINLSAHNFIQAMATAMHLRMTELVSRGSLLIKLEVFIQQMRRL</sequence>
<dbReference type="SUPFAM" id="SSF54695">
    <property type="entry name" value="POZ domain"/>
    <property type="match status" value="1"/>
</dbReference>
<dbReference type="InterPro" id="IPR043454">
    <property type="entry name" value="NPH3/RPT2-like"/>
</dbReference>
<dbReference type="PANTHER" id="PTHR32370">
    <property type="entry name" value="OS12G0117600 PROTEIN"/>
    <property type="match status" value="1"/>
</dbReference>
<dbReference type="OrthoDB" id="1746010at2759"/>
<dbReference type="SMR" id="A0A8T3BBP3"/>
<name>A0A8T3BBP3_DENNO</name>
<evidence type="ECO:0000313" key="4">
    <source>
        <dbReference type="Proteomes" id="UP000829196"/>
    </source>
</evidence>
<dbReference type="EMBL" id="JAGYWB010000010">
    <property type="protein sequence ID" value="KAI0508218.1"/>
    <property type="molecule type" value="Genomic_DNA"/>
</dbReference>
<reference evidence="2" key="1">
    <citation type="journal article" date="2022" name="Front. Genet.">
        <title>Chromosome-Scale Assembly of the Dendrobium nobile Genome Provides Insights Into the Molecular Mechanism of the Biosynthesis of the Medicinal Active Ingredient of Dendrobium.</title>
        <authorList>
            <person name="Xu Q."/>
            <person name="Niu S.-C."/>
            <person name="Li K.-L."/>
            <person name="Zheng P.-J."/>
            <person name="Zhang X.-J."/>
            <person name="Jia Y."/>
            <person name="Liu Y."/>
            <person name="Niu Y.-X."/>
            <person name="Yu L.-H."/>
            <person name="Chen D.-F."/>
            <person name="Zhang G.-Q."/>
        </authorList>
    </citation>
    <scope>NUCLEOTIDE SEQUENCE</scope>
    <source>
        <tissue evidence="2">Leaf</tissue>
    </source>
</reference>
<organism evidence="2 4">
    <name type="scientific">Dendrobium nobile</name>
    <name type="common">Orchid</name>
    <dbReference type="NCBI Taxonomy" id="94219"/>
    <lineage>
        <taxon>Eukaryota</taxon>
        <taxon>Viridiplantae</taxon>
        <taxon>Streptophyta</taxon>
        <taxon>Embryophyta</taxon>
        <taxon>Tracheophyta</taxon>
        <taxon>Spermatophyta</taxon>
        <taxon>Magnoliopsida</taxon>
        <taxon>Liliopsida</taxon>
        <taxon>Asparagales</taxon>
        <taxon>Orchidaceae</taxon>
        <taxon>Epidendroideae</taxon>
        <taxon>Malaxideae</taxon>
        <taxon>Dendrobiinae</taxon>
        <taxon>Dendrobium</taxon>
    </lineage>
</organism>
<dbReference type="Gene3D" id="3.30.710.10">
    <property type="entry name" value="Potassium Channel Kv1.1, Chain A"/>
    <property type="match status" value="1"/>
</dbReference>
<dbReference type="EMBL" id="JAGYWB010000010">
    <property type="protein sequence ID" value="KAI0508220.1"/>
    <property type="molecule type" value="Genomic_DNA"/>
</dbReference>
<gene>
    <name evidence="2" type="ORF">KFK09_014353</name>
    <name evidence="3" type="ORF">KFK09_014355</name>
</gene>
<accession>A0A8T3BBP3</accession>
<evidence type="ECO:0000313" key="3">
    <source>
        <dbReference type="EMBL" id="KAI0508220.1"/>
    </source>
</evidence>
<comment type="caution">
    <text evidence="2">The sequence shown here is derived from an EMBL/GenBank/DDBJ whole genome shotgun (WGS) entry which is preliminary data.</text>
</comment>
<comment type="pathway">
    <text evidence="1">Protein modification; protein ubiquitination.</text>
</comment>
<keyword evidence="4" id="KW-1185">Reference proteome</keyword>
<evidence type="ECO:0000313" key="2">
    <source>
        <dbReference type="EMBL" id="KAI0508218.1"/>
    </source>
</evidence>